<sequence>MFCIAVGEKLVQHSAASLVDSSKHVIHQLKSSFYYPMWILAYATLVEALWIEISTTKVHIIKFLIYFILIAFLFVLASGDRINYSISAPLSILAFLVFFVLMIFLLHISFLLEIISAFFGFFLILILILLSRRKMGFGDALIFLNIGTVCGITGCLWILSLASFFGCIICIPLLFIKKLNAKTAIPFVPFITAATAFWMLLGQQITHWYISIL</sequence>
<comment type="caution">
    <text evidence="4">The sequence shown here is derived from an EMBL/GenBank/DDBJ whole genome shotgun (WGS) entry which is preliminary data.</text>
</comment>
<keyword evidence="2" id="KW-0812">Transmembrane</keyword>
<dbReference type="RefSeq" id="WP_306954467.1">
    <property type="nucleotide sequence ID" value="NZ_JAURUO010000008.1"/>
</dbReference>
<feature type="transmembrane region" description="Helical" evidence="2">
    <location>
        <begin position="187"/>
        <end position="210"/>
    </location>
</feature>
<evidence type="ECO:0000313" key="5">
    <source>
        <dbReference type="Proteomes" id="UP001229209"/>
    </source>
</evidence>
<evidence type="ECO:0000313" key="4">
    <source>
        <dbReference type="EMBL" id="MDP9728786.1"/>
    </source>
</evidence>
<dbReference type="EMBL" id="JAURUO010000008">
    <property type="protein sequence ID" value="MDP9728786.1"/>
    <property type="molecule type" value="Genomic_DNA"/>
</dbReference>
<feature type="transmembrane region" description="Helical" evidence="2">
    <location>
        <begin position="59"/>
        <end position="77"/>
    </location>
</feature>
<keyword evidence="2" id="KW-0472">Membrane</keyword>
<dbReference type="Proteomes" id="UP001229209">
    <property type="component" value="Unassembled WGS sequence"/>
</dbReference>
<comment type="similarity">
    <text evidence="1">Belongs to the peptidase A24 family.</text>
</comment>
<name>A0ABT9LWZ5_9BACL</name>
<keyword evidence="2" id="KW-1133">Transmembrane helix</keyword>
<dbReference type="PANTHER" id="PTHR30487">
    <property type="entry name" value="TYPE 4 PREPILIN-LIKE PROTEINS LEADER PEPTIDE-PROCESSING ENZYME"/>
    <property type="match status" value="1"/>
</dbReference>
<gene>
    <name evidence="4" type="ORF">J2S04_001737</name>
</gene>
<dbReference type="PANTHER" id="PTHR30487:SF0">
    <property type="entry name" value="PREPILIN LEADER PEPTIDASE_N-METHYLTRANSFERASE-RELATED"/>
    <property type="match status" value="1"/>
</dbReference>
<feature type="transmembrane region" description="Helical" evidence="2">
    <location>
        <begin position="110"/>
        <end position="130"/>
    </location>
</feature>
<evidence type="ECO:0000256" key="1">
    <source>
        <dbReference type="ARBA" id="ARBA00005801"/>
    </source>
</evidence>
<keyword evidence="5" id="KW-1185">Reference proteome</keyword>
<feature type="transmembrane region" description="Helical" evidence="2">
    <location>
        <begin position="84"/>
        <end position="104"/>
    </location>
</feature>
<proteinExistence type="inferred from homology"/>
<reference evidence="4 5" key="1">
    <citation type="submission" date="2023-07" db="EMBL/GenBank/DDBJ databases">
        <title>Genomic Encyclopedia of Type Strains, Phase IV (KMG-IV): sequencing the most valuable type-strain genomes for metagenomic binning, comparative biology and taxonomic classification.</title>
        <authorList>
            <person name="Goeker M."/>
        </authorList>
    </citation>
    <scope>NUCLEOTIDE SEQUENCE [LARGE SCALE GENOMIC DNA]</scope>
    <source>
        <strain evidence="4 5">DSM 25924</strain>
    </source>
</reference>
<dbReference type="InterPro" id="IPR000045">
    <property type="entry name" value="Prepilin_IV_endopep_pep"/>
</dbReference>
<dbReference type="InterPro" id="IPR050882">
    <property type="entry name" value="Prepilin_peptidase/N-MTase"/>
</dbReference>
<feature type="transmembrane region" description="Helical" evidence="2">
    <location>
        <begin position="142"/>
        <end position="175"/>
    </location>
</feature>
<evidence type="ECO:0000259" key="3">
    <source>
        <dbReference type="Pfam" id="PF01478"/>
    </source>
</evidence>
<evidence type="ECO:0000256" key="2">
    <source>
        <dbReference type="SAM" id="Phobius"/>
    </source>
</evidence>
<feature type="domain" description="Prepilin type IV endopeptidase peptidase" evidence="3">
    <location>
        <begin position="67"/>
        <end position="171"/>
    </location>
</feature>
<protein>
    <submittedName>
        <fullName evidence="4">Prepilin signal peptidase PulO-like enzyme (Type II secretory pathway)</fullName>
    </submittedName>
</protein>
<dbReference type="Pfam" id="PF01478">
    <property type="entry name" value="Peptidase_A24"/>
    <property type="match status" value="1"/>
</dbReference>
<organism evidence="4 5">
    <name type="scientific">Alicyclobacillus tolerans</name>
    <dbReference type="NCBI Taxonomy" id="90970"/>
    <lineage>
        <taxon>Bacteria</taxon>
        <taxon>Bacillati</taxon>
        <taxon>Bacillota</taxon>
        <taxon>Bacilli</taxon>
        <taxon>Bacillales</taxon>
        <taxon>Alicyclobacillaceae</taxon>
        <taxon>Alicyclobacillus</taxon>
    </lineage>
</organism>
<feature type="transmembrane region" description="Helical" evidence="2">
    <location>
        <begin position="33"/>
        <end position="53"/>
    </location>
</feature>
<accession>A0ABT9LWZ5</accession>